<evidence type="ECO:0000313" key="2">
    <source>
        <dbReference type="EMBL" id="KAF5185296.1"/>
    </source>
</evidence>
<evidence type="ECO:0000256" key="1">
    <source>
        <dbReference type="SAM" id="SignalP"/>
    </source>
</evidence>
<feature type="non-terminal residue" evidence="2">
    <location>
        <position position="1"/>
    </location>
</feature>
<organism evidence="2 3">
    <name type="scientific">Thalictrum thalictroides</name>
    <name type="common">Rue-anemone</name>
    <name type="synonym">Anemone thalictroides</name>
    <dbReference type="NCBI Taxonomy" id="46969"/>
    <lineage>
        <taxon>Eukaryota</taxon>
        <taxon>Viridiplantae</taxon>
        <taxon>Streptophyta</taxon>
        <taxon>Embryophyta</taxon>
        <taxon>Tracheophyta</taxon>
        <taxon>Spermatophyta</taxon>
        <taxon>Magnoliopsida</taxon>
        <taxon>Ranunculales</taxon>
        <taxon>Ranunculaceae</taxon>
        <taxon>Thalictroideae</taxon>
        <taxon>Thalictrum</taxon>
    </lineage>
</organism>
<feature type="chain" id="PRO_5029534166" evidence="1">
    <location>
        <begin position="26"/>
        <end position="83"/>
    </location>
</feature>
<dbReference type="EMBL" id="JABWDY010030898">
    <property type="protein sequence ID" value="KAF5185296.1"/>
    <property type="molecule type" value="Genomic_DNA"/>
</dbReference>
<dbReference type="Proteomes" id="UP000554482">
    <property type="component" value="Unassembled WGS sequence"/>
</dbReference>
<dbReference type="OrthoDB" id="10250354at2759"/>
<protein>
    <submittedName>
        <fullName evidence="2">Uncharacterized protein</fullName>
    </submittedName>
</protein>
<proteinExistence type="predicted"/>
<name>A0A7J6VJK7_THATH</name>
<sequence>MLSISGILQCSSLLSCILWSQDGSSCCFGGPTFGSLCIPISKSVDKAIDMVKKTPAYKNKLRALELERSGGITNKKKGHKQID</sequence>
<comment type="caution">
    <text evidence="2">The sequence shown here is derived from an EMBL/GenBank/DDBJ whole genome shotgun (WGS) entry which is preliminary data.</text>
</comment>
<dbReference type="AlphaFoldDB" id="A0A7J6VJK7"/>
<accession>A0A7J6VJK7</accession>
<keyword evidence="1" id="KW-0732">Signal</keyword>
<feature type="signal peptide" evidence="1">
    <location>
        <begin position="1"/>
        <end position="25"/>
    </location>
</feature>
<keyword evidence="3" id="KW-1185">Reference proteome</keyword>
<gene>
    <name evidence="2" type="ORF">FRX31_025117</name>
</gene>
<reference evidence="2 3" key="1">
    <citation type="submission" date="2020-06" db="EMBL/GenBank/DDBJ databases">
        <title>Transcriptomic and genomic resources for Thalictrum thalictroides and T. hernandezii: Facilitating candidate gene discovery in an emerging model plant lineage.</title>
        <authorList>
            <person name="Arias T."/>
            <person name="Riano-Pachon D.M."/>
            <person name="Di Stilio V.S."/>
        </authorList>
    </citation>
    <scope>NUCLEOTIDE SEQUENCE [LARGE SCALE GENOMIC DNA]</scope>
    <source>
        <strain evidence="3">cv. WT478/WT964</strain>
        <tissue evidence="2">Leaves</tissue>
    </source>
</reference>
<evidence type="ECO:0000313" key="3">
    <source>
        <dbReference type="Proteomes" id="UP000554482"/>
    </source>
</evidence>